<dbReference type="Proteomes" id="UP001262754">
    <property type="component" value="Unassembled WGS sequence"/>
</dbReference>
<sequence>MSLDAAVIKEFRTGEDARLGALASDPAASILKHAVRIWARDHGVAETDLTRVTEMVMGFAKSAIRDCERKIHVVA</sequence>
<keyword evidence="2" id="KW-1185">Reference proteome</keyword>
<dbReference type="RefSeq" id="WP_056750338.1">
    <property type="nucleotide sequence ID" value="NZ_BMLD01000002.1"/>
</dbReference>
<gene>
    <name evidence="1" type="ORF">J2800_003621</name>
</gene>
<accession>A0ABU1N4I1</accession>
<organism evidence="1 2">
    <name type="scientific">Caulobacter rhizosphaerae</name>
    <dbReference type="NCBI Taxonomy" id="2010972"/>
    <lineage>
        <taxon>Bacteria</taxon>
        <taxon>Pseudomonadati</taxon>
        <taxon>Pseudomonadota</taxon>
        <taxon>Alphaproteobacteria</taxon>
        <taxon>Caulobacterales</taxon>
        <taxon>Caulobacteraceae</taxon>
        <taxon>Caulobacter</taxon>
    </lineage>
</organism>
<comment type="caution">
    <text evidence="1">The sequence shown here is derived from an EMBL/GenBank/DDBJ whole genome shotgun (WGS) entry which is preliminary data.</text>
</comment>
<dbReference type="EMBL" id="JAVDRL010000010">
    <property type="protein sequence ID" value="MDR6532861.1"/>
    <property type="molecule type" value="Genomic_DNA"/>
</dbReference>
<evidence type="ECO:0000313" key="2">
    <source>
        <dbReference type="Proteomes" id="UP001262754"/>
    </source>
</evidence>
<name>A0ABU1N4I1_9CAUL</name>
<evidence type="ECO:0000313" key="1">
    <source>
        <dbReference type="EMBL" id="MDR6532861.1"/>
    </source>
</evidence>
<reference evidence="1 2" key="1">
    <citation type="submission" date="2023-07" db="EMBL/GenBank/DDBJ databases">
        <title>Sorghum-associated microbial communities from plants grown in Nebraska, USA.</title>
        <authorList>
            <person name="Schachtman D."/>
        </authorList>
    </citation>
    <scope>NUCLEOTIDE SEQUENCE [LARGE SCALE GENOMIC DNA]</scope>
    <source>
        <strain evidence="1 2">DS2154</strain>
    </source>
</reference>
<proteinExistence type="predicted"/>
<protein>
    <submittedName>
        <fullName evidence="1">Uncharacterized protein</fullName>
    </submittedName>
</protein>